<reference evidence="3 4" key="1">
    <citation type="submission" date="2016-02" db="EMBL/GenBank/DDBJ databases">
        <title>Genome analysis of coral dinoflagellate symbionts highlights evolutionary adaptations to a symbiotic lifestyle.</title>
        <authorList>
            <person name="Aranda M."/>
            <person name="Li Y."/>
            <person name="Liew Y.J."/>
            <person name="Baumgarten S."/>
            <person name="Simakov O."/>
            <person name="Wilson M."/>
            <person name="Piel J."/>
            <person name="Ashoor H."/>
            <person name="Bougouffa S."/>
            <person name="Bajic V.B."/>
            <person name="Ryu T."/>
            <person name="Ravasi T."/>
            <person name="Bayer T."/>
            <person name="Micklem G."/>
            <person name="Kim H."/>
            <person name="Bhak J."/>
            <person name="Lajeunesse T.C."/>
            <person name="Voolstra C.R."/>
        </authorList>
    </citation>
    <scope>NUCLEOTIDE SEQUENCE [LARGE SCALE GENOMIC DNA]</scope>
    <source>
        <strain evidence="3 4">CCMP2467</strain>
    </source>
</reference>
<feature type="region of interest" description="Disordered" evidence="1">
    <location>
        <begin position="862"/>
        <end position="905"/>
    </location>
</feature>
<comment type="caution">
    <text evidence="3">The sequence shown here is derived from an EMBL/GenBank/DDBJ whole genome shotgun (WGS) entry which is preliminary data.</text>
</comment>
<feature type="transmembrane region" description="Helical" evidence="2">
    <location>
        <begin position="52"/>
        <end position="71"/>
    </location>
</feature>
<feature type="region of interest" description="Disordered" evidence="1">
    <location>
        <begin position="564"/>
        <end position="598"/>
    </location>
</feature>
<evidence type="ECO:0000313" key="3">
    <source>
        <dbReference type="EMBL" id="OLP99342.1"/>
    </source>
</evidence>
<organism evidence="3 4">
    <name type="scientific">Symbiodinium microadriaticum</name>
    <name type="common">Dinoflagellate</name>
    <name type="synonym">Zooxanthella microadriatica</name>
    <dbReference type="NCBI Taxonomy" id="2951"/>
    <lineage>
        <taxon>Eukaryota</taxon>
        <taxon>Sar</taxon>
        <taxon>Alveolata</taxon>
        <taxon>Dinophyceae</taxon>
        <taxon>Suessiales</taxon>
        <taxon>Symbiodiniaceae</taxon>
        <taxon>Symbiodinium</taxon>
    </lineage>
</organism>
<sequence length="905" mass="98133">MHILLAAQYQAQDYDCVGGWKQGDAQKLSRASNDHECDHDCYEYSAGQEDGIVVLLLLLPLLLLLLLLLRAEEPLPDSRRFTHTFGKKQPQCGLAPEASRGARELEGFPPAERSPDRLYPRVSHAGRRGFTRITHVIGALLSALLTARARVDAADRAAARRVTSTCIRLLAAYLDPLPTAPEITVRLRGLNITIRADDPGSTLPSSSASFSVVSLPEPAEPAPSAARDLASASDLGPHPSGPLAGEPPLAAGVVTELANRLQHFQTAEDLNEVDLGSFEHFRGSLSDCFPWTANGRVARALRAGFSAGRALVGPVRVVDKSAPIRVRNCWYICLRCAAHPAGFSTQSYATYKLKLVSRNGSFEVRRLGEASDPDRPLGLCHLTDGSEVPSWRAVAFVIRVRPGGFMFICDVEDRVTEVLAAAAASPDGAEAMLYKPAEVEVETVRRRVAGSKEIYLVDAPWGALSYFRKSGRGNFELLAIRKDAQVVRPIRSAALELADRWIAEVVDDPALGEYVTAASRIGSGRDTPEEGEVDEASARGPPDDEDAQANVVAQLQARILELEGQQSRGRLAKAQTAGPTERAPPARGPRSLFDGLETGAPDLTAQDWKRLQEAAGPQPHRLAQHENQPRALATQVANDELAEIELEALAPEAAPTDPAQAAMMRFLATQTQVLAQLAAARAPPSDPIAHVLQGSSGSGSEGGSSVTGARGVAARDAYLRVLTKKKEFAQAVAARAQTELGLANQPPGMMRQFMERKVPIRELKTLTLMGFFFAHMWEDARSQEDELAEFWAARGLVMVEQWAIDNGRSQMAWLLGGLPDPDTSLLQHRRSDLRPYARLCQSTWIAAQVAYLRDIEFLEGRMKSGPRGGATQTPTEEAEDPATTTAPVRPRRPPRKPRGAIEDTK</sequence>
<evidence type="ECO:0000256" key="2">
    <source>
        <dbReference type="SAM" id="Phobius"/>
    </source>
</evidence>
<gene>
    <name evidence="3" type="ORF">AK812_SmicGene18108</name>
</gene>
<accession>A0A1Q9DVZ6</accession>
<dbReference type="Proteomes" id="UP000186817">
    <property type="component" value="Unassembled WGS sequence"/>
</dbReference>
<feature type="region of interest" description="Disordered" evidence="1">
    <location>
        <begin position="196"/>
        <end position="248"/>
    </location>
</feature>
<evidence type="ECO:0000256" key="1">
    <source>
        <dbReference type="SAM" id="MobiDB-lite"/>
    </source>
</evidence>
<feature type="compositionally biased region" description="Basic residues" evidence="1">
    <location>
        <begin position="889"/>
        <end position="898"/>
    </location>
</feature>
<feature type="compositionally biased region" description="Low complexity" evidence="1">
    <location>
        <begin position="201"/>
        <end position="235"/>
    </location>
</feature>
<keyword evidence="2" id="KW-1133">Transmembrane helix</keyword>
<protein>
    <submittedName>
        <fullName evidence="3">Uncharacterized protein</fullName>
    </submittedName>
</protein>
<evidence type="ECO:0000313" key="4">
    <source>
        <dbReference type="Proteomes" id="UP000186817"/>
    </source>
</evidence>
<dbReference type="EMBL" id="LSRX01000365">
    <property type="protein sequence ID" value="OLP99342.1"/>
    <property type="molecule type" value="Genomic_DNA"/>
</dbReference>
<name>A0A1Q9DVZ6_SYMMI</name>
<dbReference type="OrthoDB" id="433053at2759"/>
<dbReference type="AlphaFoldDB" id="A0A1Q9DVZ6"/>
<feature type="compositionally biased region" description="Low complexity" evidence="1">
    <location>
        <begin position="870"/>
        <end position="888"/>
    </location>
</feature>
<feature type="region of interest" description="Disordered" evidence="1">
    <location>
        <begin position="521"/>
        <end position="546"/>
    </location>
</feature>
<feature type="region of interest" description="Disordered" evidence="1">
    <location>
        <begin position="686"/>
        <end position="708"/>
    </location>
</feature>
<keyword evidence="2" id="KW-0812">Transmembrane</keyword>
<keyword evidence="4" id="KW-1185">Reference proteome</keyword>
<proteinExistence type="predicted"/>
<keyword evidence="2" id="KW-0472">Membrane</keyword>